<dbReference type="Gene3D" id="2.60.40.1180">
    <property type="entry name" value="Golgi alpha-mannosidase II"/>
    <property type="match status" value="1"/>
</dbReference>
<name>A0A174E9L2_9FIRM</name>
<gene>
    <name evidence="5" type="ORF">EAI93_06240</name>
    <name evidence="4" type="ORF">ERS852456_02285</name>
</gene>
<evidence type="ECO:0000313" key="5">
    <source>
        <dbReference type="EMBL" id="RYS80448.1"/>
    </source>
</evidence>
<evidence type="ECO:0000313" key="4">
    <source>
        <dbReference type="EMBL" id="CUO34077.1"/>
    </source>
</evidence>
<dbReference type="Pfam" id="PF00128">
    <property type="entry name" value="Alpha-amylase"/>
    <property type="match status" value="1"/>
</dbReference>
<reference evidence="4 6" key="1">
    <citation type="submission" date="2015-09" db="EMBL/GenBank/DDBJ databases">
        <authorList>
            <consortium name="Pathogen Informatics"/>
        </authorList>
    </citation>
    <scope>NUCLEOTIDE SEQUENCE [LARGE SCALE GENOMIC DNA]</scope>
    <source>
        <strain evidence="4 6">2789STDY5834841</strain>
    </source>
</reference>
<evidence type="ECO:0000259" key="3">
    <source>
        <dbReference type="SMART" id="SM00642"/>
    </source>
</evidence>
<evidence type="ECO:0000313" key="6">
    <source>
        <dbReference type="Proteomes" id="UP000095787"/>
    </source>
</evidence>
<proteinExistence type="predicted"/>
<sequence>MWAYNETFYQIYPIGFCGAPTHNDGVTMHRILKIADWAGYLEELGIGSIILNPIFESDNHGYDTRDLTKIDCRLGTNEDFQTVCETLHSHNIKIMLDGVFNHVGRGFWAFQDVLEKKWDSPYKDWFYINFDGNSAYNDGFWYEGWEGHYELVKLNLQNPAVTDHLLSCIKMWIETFGIDGLRLDVAYSLDHNFMRRLRSFCEEIKPGFALVGEVLFGDYNLIVNNEMLHSCTNYECYKGLYSSFNSMNLFEIAHSLNRQYGPEQWCIYRGKHLMTFADNHDVTRLASILTNKRHIPLAYGLLFGMPGIPCIYYGSEWGEEGTKSPDNDYALRPCFDAPKPNDLTDLIRRLIALRRESDALCSGSYRNIVITNHQLIFERKTEKEQFLVAVNASDCEFTAGHHELNGTYEQILSFENETITSGKDTSVQELNGQLVLPAYSIRYLKRAL</sequence>
<accession>A0A174E9L2</accession>
<dbReference type="GO" id="GO:0047798">
    <property type="term" value="F:cyclomaltodextrinase activity"/>
    <property type="evidence" value="ECO:0007669"/>
    <property type="project" value="UniProtKB-EC"/>
</dbReference>
<dbReference type="EMBL" id="RCYR01000009">
    <property type="protein sequence ID" value="RYS80448.1"/>
    <property type="molecule type" value="Genomic_DNA"/>
</dbReference>
<keyword evidence="1 4" id="KW-0378">Hydrolase</keyword>
<dbReference type="InterPro" id="IPR006048">
    <property type="entry name" value="A-amylase/branching_C"/>
</dbReference>
<organism evidence="4 6">
    <name type="scientific">[Ruminococcus] torques</name>
    <dbReference type="NCBI Taxonomy" id="33039"/>
    <lineage>
        <taxon>Bacteria</taxon>
        <taxon>Bacillati</taxon>
        <taxon>Bacillota</taxon>
        <taxon>Clostridia</taxon>
        <taxon>Lachnospirales</taxon>
        <taxon>Lachnospiraceae</taxon>
        <taxon>Mediterraneibacter</taxon>
    </lineage>
</organism>
<dbReference type="Proteomes" id="UP000292665">
    <property type="component" value="Unassembled WGS sequence"/>
</dbReference>
<dbReference type="InterPro" id="IPR017853">
    <property type="entry name" value="GH"/>
</dbReference>
<dbReference type="InterPro" id="IPR045857">
    <property type="entry name" value="O16G_dom_2"/>
</dbReference>
<dbReference type="Proteomes" id="UP000095787">
    <property type="component" value="Unassembled WGS sequence"/>
</dbReference>
<dbReference type="InterPro" id="IPR006047">
    <property type="entry name" value="GH13_cat_dom"/>
</dbReference>
<dbReference type="AlphaFoldDB" id="A0A174E9L2"/>
<dbReference type="EC" id="3.2.1.54" evidence="4"/>
<feature type="domain" description="Glycosyl hydrolase family 13 catalytic" evidence="3">
    <location>
        <begin position="10"/>
        <end position="354"/>
    </location>
</feature>
<dbReference type="Gene3D" id="3.20.20.80">
    <property type="entry name" value="Glycosidases"/>
    <property type="match status" value="1"/>
</dbReference>
<evidence type="ECO:0000256" key="1">
    <source>
        <dbReference type="ARBA" id="ARBA00022801"/>
    </source>
</evidence>
<dbReference type="PANTHER" id="PTHR10357:SF210">
    <property type="entry name" value="MALTODEXTRIN GLUCOSIDASE"/>
    <property type="match status" value="1"/>
</dbReference>
<dbReference type="Pfam" id="PF02806">
    <property type="entry name" value="Alpha-amylase_C"/>
    <property type="match status" value="1"/>
</dbReference>
<reference evidence="5 7" key="2">
    <citation type="journal article" date="2019" name="Science, e1252229">
        <title>Invertible promoters mediate bacterial phase variation, antibiotic resistance, and host adaptation in the gut.</title>
        <authorList>
            <person name="Jiang X."/>
            <person name="Hall A.B."/>
            <person name="Arthur T.D."/>
            <person name="Plichta D.R."/>
            <person name="Covington C.T."/>
            <person name="Poyet M."/>
            <person name="Crothers J."/>
            <person name="Moses P.L."/>
            <person name="Tolonen A.C."/>
            <person name="Vlamakis H."/>
            <person name="Alm E.J."/>
            <person name="Xavier R.J."/>
        </authorList>
    </citation>
    <scope>NUCLEOTIDE SEQUENCE [LARGE SCALE GENOMIC DNA]</scope>
    <source>
        <strain evidence="7">aa_0143</strain>
        <strain evidence="5">Aa_0143</strain>
    </source>
</reference>
<dbReference type="GO" id="GO:0005975">
    <property type="term" value="P:carbohydrate metabolic process"/>
    <property type="evidence" value="ECO:0007669"/>
    <property type="project" value="InterPro"/>
</dbReference>
<dbReference type="CDD" id="cd11353">
    <property type="entry name" value="AmyAc_euk_bac_CMD_like"/>
    <property type="match status" value="1"/>
</dbReference>
<dbReference type="SMART" id="SM00642">
    <property type="entry name" value="Aamy"/>
    <property type="match status" value="1"/>
</dbReference>
<dbReference type="PANTHER" id="PTHR10357">
    <property type="entry name" value="ALPHA-AMYLASE FAMILY MEMBER"/>
    <property type="match status" value="1"/>
</dbReference>
<dbReference type="InterPro" id="IPR013780">
    <property type="entry name" value="Glyco_hydro_b"/>
</dbReference>
<keyword evidence="2 4" id="KW-0326">Glycosidase</keyword>
<dbReference type="SUPFAM" id="SSF51445">
    <property type="entry name" value="(Trans)glycosidases"/>
    <property type="match status" value="1"/>
</dbReference>
<dbReference type="EMBL" id="CYZO01000034">
    <property type="protein sequence ID" value="CUO34077.1"/>
    <property type="molecule type" value="Genomic_DNA"/>
</dbReference>
<dbReference type="GeneID" id="97329666"/>
<evidence type="ECO:0000256" key="2">
    <source>
        <dbReference type="ARBA" id="ARBA00023295"/>
    </source>
</evidence>
<protein>
    <submittedName>
        <fullName evidence="4">Cyclomaltodextrinase</fullName>
        <ecNumber evidence="4">3.2.1.54</ecNumber>
    </submittedName>
    <submittedName>
        <fullName evidence="5">Maltodextrin glucosidase</fullName>
    </submittedName>
</protein>
<dbReference type="Gene3D" id="3.90.400.10">
    <property type="entry name" value="Oligo-1,6-glucosidase, Domain 2"/>
    <property type="match status" value="1"/>
</dbReference>
<dbReference type="SUPFAM" id="SSF51011">
    <property type="entry name" value="Glycosyl hydrolase domain"/>
    <property type="match status" value="1"/>
</dbReference>
<evidence type="ECO:0000313" key="7">
    <source>
        <dbReference type="Proteomes" id="UP000292665"/>
    </source>
</evidence>
<dbReference type="GO" id="GO:0043169">
    <property type="term" value="F:cation binding"/>
    <property type="evidence" value="ECO:0007669"/>
    <property type="project" value="InterPro"/>
</dbReference>
<dbReference type="RefSeq" id="WP_004847584.1">
    <property type="nucleotide sequence ID" value="NZ_AP028249.1"/>
</dbReference>